<evidence type="ECO:0000313" key="5">
    <source>
        <dbReference type="EMBL" id="MBO0930029.1"/>
    </source>
</evidence>
<dbReference type="AlphaFoldDB" id="A0A939G3P0"/>
<dbReference type="PANTHER" id="PTHR34220:SF7">
    <property type="entry name" value="SENSOR HISTIDINE KINASE YPDA"/>
    <property type="match status" value="1"/>
</dbReference>
<evidence type="ECO:0000313" key="6">
    <source>
        <dbReference type="Proteomes" id="UP000664795"/>
    </source>
</evidence>
<keyword evidence="1" id="KW-1133">Transmembrane helix</keyword>
<keyword evidence="6" id="KW-1185">Reference proteome</keyword>
<feature type="transmembrane region" description="Helical" evidence="1">
    <location>
        <begin position="218"/>
        <end position="237"/>
    </location>
</feature>
<dbReference type="Pfam" id="PF06580">
    <property type="entry name" value="His_kinase"/>
    <property type="match status" value="1"/>
</dbReference>
<dbReference type="Pfam" id="PF07695">
    <property type="entry name" value="7TMR-DISM_7TM"/>
    <property type="match status" value="1"/>
</dbReference>
<organism evidence="5 6">
    <name type="scientific">Fibrella aquatilis</name>
    <dbReference type="NCBI Taxonomy" id="2817059"/>
    <lineage>
        <taxon>Bacteria</taxon>
        <taxon>Pseudomonadati</taxon>
        <taxon>Bacteroidota</taxon>
        <taxon>Cytophagia</taxon>
        <taxon>Cytophagales</taxon>
        <taxon>Spirosomataceae</taxon>
        <taxon>Fibrella</taxon>
    </lineage>
</organism>
<feature type="transmembrane region" description="Helical" evidence="1">
    <location>
        <begin position="189"/>
        <end position="211"/>
    </location>
</feature>
<protein>
    <submittedName>
        <fullName evidence="5">Histidine kinase</fullName>
    </submittedName>
</protein>
<reference evidence="5 6" key="1">
    <citation type="submission" date="2021-03" db="EMBL/GenBank/DDBJ databases">
        <title>Fibrella sp. HMF5036 genome sequencing and assembly.</title>
        <authorList>
            <person name="Kang H."/>
            <person name="Kim H."/>
            <person name="Bae S."/>
            <person name="Joh K."/>
        </authorList>
    </citation>
    <scope>NUCLEOTIDE SEQUENCE [LARGE SCALE GENOMIC DNA]</scope>
    <source>
        <strain evidence="5 6">HMF5036</strain>
    </source>
</reference>
<dbReference type="SUPFAM" id="SSF55874">
    <property type="entry name" value="ATPase domain of HSP90 chaperone/DNA topoisomerase II/histidine kinase"/>
    <property type="match status" value="1"/>
</dbReference>
<dbReference type="Gene3D" id="3.30.565.10">
    <property type="entry name" value="Histidine kinase-like ATPase, C-terminal domain"/>
    <property type="match status" value="1"/>
</dbReference>
<keyword evidence="5" id="KW-0808">Transferase</keyword>
<proteinExistence type="predicted"/>
<feature type="transmembrane region" description="Helical" evidence="1">
    <location>
        <begin position="313"/>
        <end position="330"/>
    </location>
</feature>
<sequence length="634" mass="71284">MTFPTRFGLLISLWLGWLSGVGQPVLHLTAPHDGYTPRPLPAVWLDTAATATFTQALLADRAGLFRPYGPGTPNFGSSPVALWLRLRIRANNPDAWLLESTNHLIEDISFFGTSSRTDSVRRQRQGLFYPPKQKDLRNNLRYFRAFASTDRPGDTATIYLRVKNNMPLVIPLRLVTAQQVATESHPKDLLAGLLLGVMFAMAGYNFCLLLVIRDRVYLFYVLYVLTGVVSTDFQGYLNEFIFDRYLPAFPLYVSYALCVMLASALLFAQRFLNTPRHAPRLDKGIRVLLVACLVPVLFRWFDLRLAMTVSMQVLISATAIYLFGLGVYLFSRGLKEARFYMLAWTVLLLATLLFLGRVNGWLPVNLLTTSTVTIGVALETVLLSFALADRINVYRRETAQAQERLVSSVRETEQTKNRVLQLELSALRSQMNPHFLFNSLNSIQQFILAKDPLAAAGYLTKFARLMRFNLEQSREPTVSLQREIEMLRVYLELESLRFGQPFTYAFVLDSAINAYDIAIPCLMIQPFVENAIWHGLMHKPEGHGHIQVSFNLLSDSSLRCLIDDNGVGRQAAATYQSAHRTRHRSAGMGITTERLALLTNDPTGNSHVQVTDLTDDTGQAIGTRVVVDLPVLTP</sequence>
<accession>A0A939G3P0</accession>
<name>A0A939G3P0_9BACT</name>
<feature type="transmembrane region" description="Helical" evidence="1">
    <location>
        <begin position="337"/>
        <end position="355"/>
    </location>
</feature>
<dbReference type="InterPro" id="IPR010559">
    <property type="entry name" value="Sig_transdc_His_kin_internal"/>
</dbReference>
<dbReference type="Pfam" id="PF07696">
    <property type="entry name" value="7TMR-DISMED2"/>
    <property type="match status" value="1"/>
</dbReference>
<evidence type="ECO:0000259" key="3">
    <source>
        <dbReference type="Pfam" id="PF07695"/>
    </source>
</evidence>
<feature type="transmembrane region" description="Helical" evidence="1">
    <location>
        <begin position="249"/>
        <end position="272"/>
    </location>
</feature>
<keyword evidence="1" id="KW-0472">Membrane</keyword>
<dbReference type="PANTHER" id="PTHR34220">
    <property type="entry name" value="SENSOR HISTIDINE KINASE YPDA"/>
    <property type="match status" value="1"/>
</dbReference>
<dbReference type="GO" id="GO:0016020">
    <property type="term" value="C:membrane"/>
    <property type="evidence" value="ECO:0007669"/>
    <property type="project" value="InterPro"/>
</dbReference>
<dbReference type="Proteomes" id="UP000664795">
    <property type="component" value="Unassembled WGS sequence"/>
</dbReference>
<keyword evidence="5" id="KW-0418">Kinase</keyword>
<gene>
    <name evidence="5" type="ORF">J2I48_03445</name>
</gene>
<dbReference type="InterPro" id="IPR036890">
    <property type="entry name" value="HATPase_C_sf"/>
</dbReference>
<dbReference type="Gene3D" id="2.60.40.2380">
    <property type="match status" value="1"/>
</dbReference>
<dbReference type="InterPro" id="IPR011623">
    <property type="entry name" value="7TMR_DISM_rcpt_extracell_dom1"/>
</dbReference>
<keyword evidence="1" id="KW-0812">Transmembrane</keyword>
<dbReference type="GO" id="GO:0000155">
    <property type="term" value="F:phosphorelay sensor kinase activity"/>
    <property type="evidence" value="ECO:0007669"/>
    <property type="project" value="InterPro"/>
</dbReference>
<feature type="domain" description="7TM-DISM receptor extracellular" evidence="4">
    <location>
        <begin position="43"/>
        <end position="175"/>
    </location>
</feature>
<feature type="domain" description="Signal transduction histidine kinase internal region" evidence="2">
    <location>
        <begin position="423"/>
        <end position="500"/>
    </location>
</feature>
<evidence type="ECO:0000256" key="1">
    <source>
        <dbReference type="SAM" id="Phobius"/>
    </source>
</evidence>
<dbReference type="EMBL" id="JAFMYU010000002">
    <property type="protein sequence ID" value="MBO0930029.1"/>
    <property type="molecule type" value="Genomic_DNA"/>
</dbReference>
<comment type="caution">
    <text evidence="5">The sequence shown here is derived from an EMBL/GenBank/DDBJ whole genome shotgun (WGS) entry which is preliminary data.</text>
</comment>
<feature type="domain" description="7TM-DISM receptor extracellular" evidence="3">
    <location>
        <begin position="188"/>
        <end position="390"/>
    </location>
</feature>
<dbReference type="InterPro" id="IPR050640">
    <property type="entry name" value="Bact_2-comp_sensor_kinase"/>
</dbReference>
<dbReference type="InterPro" id="IPR011622">
    <property type="entry name" value="7TMR_DISM_rcpt_extracell_dom2"/>
</dbReference>
<feature type="transmembrane region" description="Helical" evidence="1">
    <location>
        <begin position="284"/>
        <end position="301"/>
    </location>
</feature>
<evidence type="ECO:0000259" key="2">
    <source>
        <dbReference type="Pfam" id="PF06580"/>
    </source>
</evidence>
<feature type="transmembrane region" description="Helical" evidence="1">
    <location>
        <begin position="367"/>
        <end position="388"/>
    </location>
</feature>
<dbReference type="RefSeq" id="WP_207333995.1">
    <property type="nucleotide sequence ID" value="NZ_JAFMYU010000002.1"/>
</dbReference>
<evidence type="ECO:0000259" key="4">
    <source>
        <dbReference type="Pfam" id="PF07696"/>
    </source>
</evidence>